<reference evidence="1 2" key="1">
    <citation type="journal article" date="2019" name="Nat. Ecol. Evol.">
        <title>Megaphylogeny resolves global patterns of mushroom evolution.</title>
        <authorList>
            <person name="Varga T."/>
            <person name="Krizsan K."/>
            <person name="Foldi C."/>
            <person name="Dima B."/>
            <person name="Sanchez-Garcia M."/>
            <person name="Sanchez-Ramirez S."/>
            <person name="Szollosi G.J."/>
            <person name="Szarkandi J.G."/>
            <person name="Papp V."/>
            <person name="Albert L."/>
            <person name="Andreopoulos W."/>
            <person name="Angelini C."/>
            <person name="Antonin V."/>
            <person name="Barry K.W."/>
            <person name="Bougher N.L."/>
            <person name="Buchanan P."/>
            <person name="Buyck B."/>
            <person name="Bense V."/>
            <person name="Catcheside P."/>
            <person name="Chovatia M."/>
            <person name="Cooper J."/>
            <person name="Damon W."/>
            <person name="Desjardin D."/>
            <person name="Finy P."/>
            <person name="Geml J."/>
            <person name="Haridas S."/>
            <person name="Hughes K."/>
            <person name="Justo A."/>
            <person name="Karasinski D."/>
            <person name="Kautmanova I."/>
            <person name="Kiss B."/>
            <person name="Kocsube S."/>
            <person name="Kotiranta H."/>
            <person name="LaButti K.M."/>
            <person name="Lechner B.E."/>
            <person name="Liimatainen K."/>
            <person name="Lipzen A."/>
            <person name="Lukacs Z."/>
            <person name="Mihaltcheva S."/>
            <person name="Morgado L.N."/>
            <person name="Niskanen T."/>
            <person name="Noordeloos M.E."/>
            <person name="Ohm R.A."/>
            <person name="Ortiz-Santana B."/>
            <person name="Ovrebo C."/>
            <person name="Racz N."/>
            <person name="Riley R."/>
            <person name="Savchenko A."/>
            <person name="Shiryaev A."/>
            <person name="Soop K."/>
            <person name="Spirin V."/>
            <person name="Szebenyi C."/>
            <person name="Tomsovsky M."/>
            <person name="Tulloss R.E."/>
            <person name="Uehling J."/>
            <person name="Grigoriev I.V."/>
            <person name="Vagvolgyi C."/>
            <person name="Papp T."/>
            <person name="Martin F.M."/>
            <person name="Miettinen O."/>
            <person name="Hibbett D.S."/>
            <person name="Nagy L.G."/>
        </authorList>
    </citation>
    <scope>NUCLEOTIDE SEQUENCE [LARGE SCALE GENOMIC DNA]</scope>
    <source>
        <strain evidence="1 2">FP101781</strain>
    </source>
</reference>
<accession>A0A4Y7TWY4</accession>
<name>A0A4Y7TWY4_COPMI</name>
<comment type="caution">
    <text evidence="1">The sequence shown here is derived from an EMBL/GenBank/DDBJ whole genome shotgun (WGS) entry which is preliminary data.</text>
</comment>
<keyword evidence="2" id="KW-1185">Reference proteome</keyword>
<organism evidence="1 2">
    <name type="scientific">Coprinellus micaceus</name>
    <name type="common">Glistening ink-cap mushroom</name>
    <name type="synonym">Coprinus micaceus</name>
    <dbReference type="NCBI Taxonomy" id="71717"/>
    <lineage>
        <taxon>Eukaryota</taxon>
        <taxon>Fungi</taxon>
        <taxon>Dikarya</taxon>
        <taxon>Basidiomycota</taxon>
        <taxon>Agaricomycotina</taxon>
        <taxon>Agaricomycetes</taxon>
        <taxon>Agaricomycetidae</taxon>
        <taxon>Agaricales</taxon>
        <taxon>Agaricineae</taxon>
        <taxon>Psathyrellaceae</taxon>
        <taxon>Coprinellus</taxon>
    </lineage>
</organism>
<protein>
    <submittedName>
        <fullName evidence="1">Uncharacterized protein</fullName>
    </submittedName>
</protein>
<gene>
    <name evidence="1" type="ORF">FA13DRAFT_725077</name>
</gene>
<proteinExistence type="predicted"/>
<evidence type="ECO:0000313" key="1">
    <source>
        <dbReference type="EMBL" id="TEB38132.1"/>
    </source>
</evidence>
<dbReference type="AlphaFoldDB" id="A0A4Y7TWY4"/>
<dbReference type="Proteomes" id="UP000298030">
    <property type="component" value="Unassembled WGS sequence"/>
</dbReference>
<sequence>MKRSYTGSPFLLLYMLVNSNIDGDYPGSVGSLRLRASDSRAVTPTTAQSLGNELSSVALYVCGVDTAIVLSSIEGQLPRTLA</sequence>
<evidence type="ECO:0000313" key="2">
    <source>
        <dbReference type="Proteomes" id="UP000298030"/>
    </source>
</evidence>
<dbReference type="EMBL" id="QPFP01000003">
    <property type="protein sequence ID" value="TEB38132.1"/>
    <property type="molecule type" value="Genomic_DNA"/>
</dbReference>